<accession>A0A371H648</accession>
<keyword evidence="5" id="KW-0378">Hydrolase</keyword>
<comment type="caution">
    <text evidence="8">The sequence shown here is derived from an EMBL/GenBank/DDBJ whole genome shotgun (WGS) entry which is preliminary data.</text>
</comment>
<dbReference type="SUPFAM" id="SSF56672">
    <property type="entry name" value="DNA/RNA polymerases"/>
    <property type="match status" value="1"/>
</dbReference>
<feature type="domain" description="Reverse transcriptase RNase H-like" evidence="7">
    <location>
        <begin position="135"/>
        <end position="189"/>
    </location>
</feature>
<evidence type="ECO:0000256" key="6">
    <source>
        <dbReference type="ARBA" id="ARBA00022918"/>
    </source>
</evidence>
<evidence type="ECO:0000313" key="8">
    <source>
        <dbReference type="EMBL" id="RDX98143.1"/>
    </source>
</evidence>
<reference evidence="8" key="1">
    <citation type="submission" date="2018-05" db="EMBL/GenBank/DDBJ databases">
        <title>Draft genome of Mucuna pruriens seed.</title>
        <authorList>
            <person name="Nnadi N.E."/>
            <person name="Vos R."/>
            <person name="Hasami M.H."/>
            <person name="Devisetty U.K."/>
            <person name="Aguiy J.C."/>
        </authorList>
    </citation>
    <scope>NUCLEOTIDE SEQUENCE [LARGE SCALE GENOMIC DNA]</scope>
    <source>
        <strain evidence="8">JCA_2017</strain>
    </source>
</reference>
<evidence type="ECO:0000256" key="3">
    <source>
        <dbReference type="ARBA" id="ARBA00022722"/>
    </source>
</evidence>
<dbReference type="GO" id="GO:0003964">
    <property type="term" value="F:RNA-directed DNA polymerase activity"/>
    <property type="evidence" value="ECO:0007669"/>
    <property type="project" value="UniProtKB-KW"/>
</dbReference>
<evidence type="ECO:0000259" key="7">
    <source>
        <dbReference type="Pfam" id="PF17917"/>
    </source>
</evidence>
<keyword evidence="4" id="KW-0255">Endonuclease</keyword>
<protein>
    <recommendedName>
        <fullName evidence="7">Reverse transcriptase RNase H-like domain-containing protein</fullName>
    </recommendedName>
</protein>
<evidence type="ECO:0000256" key="2">
    <source>
        <dbReference type="ARBA" id="ARBA00022695"/>
    </source>
</evidence>
<dbReference type="Proteomes" id="UP000257109">
    <property type="component" value="Unassembled WGS sequence"/>
</dbReference>
<evidence type="ECO:0000256" key="5">
    <source>
        <dbReference type="ARBA" id="ARBA00022801"/>
    </source>
</evidence>
<evidence type="ECO:0000313" key="9">
    <source>
        <dbReference type="Proteomes" id="UP000257109"/>
    </source>
</evidence>
<proteinExistence type="predicted"/>
<gene>
    <name evidence="8" type="ORF">CR513_18995</name>
</gene>
<keyword evidence="3" id="KW-0540">Nuclease</keyword>
<keyword evidence="9" id="KW-1185">Reference proteome</keyword>
<dbReference type="InterPro" id="IPR041373">
    <property type="entry name" value="RT_RNaseH"/>
</dbReference>
<keyword evidence="6" id="KW-0695">RNA-directed DNA polymerase</keyword>
<dbReference type="InterPro" id="IPR043502">
    <property type="entry name" value="DNA/RNA_pol_sf"/>
</dbReference>
<evidence type="ECO:0000256" key="1">
    <source>
        <dbReference type="ARBA" id="ARBA00022679"/>
    </source>
</evidence>
<keyword evidence="2" id="KW-0548">Nucleotidyltransferase</keyword>
<feature type="non-terminal residue" evidence="8">
    <location>
        <position position="1"/>
    </location>
</feature>
<dbReference type="PANTHER" id="PTHR33064">
    <property type="entry name" value="POL PROTEIN"/>
    <property type="match status" value="1"/>
</dbReference>
<evidence type="ECO:0000256" key="4">
    <source>
        <dbReference type="ARBA" id="ARBA00022759"/>
    </source>
</evidence>
<dbReference type="InterPro" id="IPR051320">
    <property type="entry name" value="Viral_Replic_Matur_Polypro"/>
</dbReference>
<dbReference type="EMBL" id="QJKJ01003503">
    <property type="protein sequence ID" value="RDX98143.1"/>
    <property type="molecule type" value="Genomic_DNA"/>
</dbReference>
<dbReference type="AlphaFoldDB" id="A0A371H648"/>
<sequence>PPRQNSVITHKEHFLLLFIDQVLERLAKINIRPPSPACSTPLPILGCLSAYATPEAPFRGSFMEAFMDDFMVYDPSFDACLESLSRVLNRCIETNLVLNFEKCHFMVRSFLGHVGFYKRFIQNLKQNSLAIIQGSTANNITIKKELLTIVFALDKFRSYLLGSKIIIFSDHATLKFLLEKSDTKPRLLR</sequence>
<dbReference type="Gene3D" id="3.30.70.270">
    <property type="match status" value="1"/>
</dbReference>
<dbReference type="GO" id="GO:0016787">
    <property type="term" value="F:hydrolase activity"/>
    <property type="evidence" value="ECO:0007669"/>
    <property type="project" value="UniProtKB-KW"/>
</dbReference>
<dbReference type="PANTHER" id="PTHR33064:SF39">
    <property type="match status" value="1"/>
</dbReference>
<dbReference type="GO" id="GO:0004519">
    <property type="term" value="F:endonuclease activity"/>
    <property type="evidence" value="ECO:0007669"/>
    <property type="project" value="UniProtKB-KW"/>
</dbReference>
<keyword evidence="1" id="KW-0808">Transferase</keyword>
<organism evidence="8 9">
    <name type="scientific">Mucuna pruriens</name>
    <name type="common">Velvet bean</name>
    <name type="synonym">Dolichos pruriens</name>
    <dbReference type="NCBI Taxonomy" id="157652"/>
    <lineage>
        <taxon>Eukaryota</taxon>
        <taxon>Viridiplantae</taxon>
        <taxon>Streptophyta</taxon>
        <taxon>Embryophyta</taxon>
        <taxon>Tracheophyta</taxon>
        <taxon>Spermatophyta</taxon>
        <taxon>Magnoliopsida</taxon>
        <taxon>eudicotyledons</taxon>
        <taxon>Gunneridae</taxon>
        <taxon>Pentapetalae</taxon>
        <taxon>rosids</taxon>
        <taxon>fabids</taxon>
        <taxon>Fabales</taxon>
        <taxon>Fabaceae</taxon>
        <taxon>Papilionoideae</taxon>
        <taxon>50 kb inversion clade</taxon>
        <taxon>NPAAA clade</taxon>
        <taxon>indigoferoid/millettioid clade</taxon>
        <taxon>Phaseoleae</taxon>
        <taxon>Mucuna</taxon>
    </lineage>
</organism>
<dbReference type="Pfam" id="PF17917">
    <property type="entry name" value="RT_RNaseH"/>
    <property type="match status" value="1"/>
</dbReference>
<name>A0A371H648_MUCPR</name>
<dbReference type="InterPro" id="IPR043128">
    <property type="entry name" value="Rev_trsase/Diguanyl_cyclase"/>
</dbReference>